<feature type="coiled-coil region" evidence="3">
    <location>
        <begin position="50"/>
        <end position="77"/>
    </location>
</feature>
<feature type="coiled-coil region" evidence="3">
    <location>
        <begin position="197"/>
        <end position="252"/>
    </location>
</feature>
<name>A0AAV2AA90_9ARAC</name>
<dbReference type="EMBL" id="CAXIEN010000137">
    <property type="protein sequence ID" value="CAL1280873.1"/>
    <property type="molecule type" value="Genomic_DNA"/>
</dbReference>
<gene>
    <name evidence="4" type="ORF">LARSCL_LOCUS11243</name>
</gene>
<sequence length="566" mass="64264">MLLKHHSYTIMTLKFQKLEEDYLSLLSEFNTVKCKLECKTDSLLILSQELEKCRIERDQYKLMADQLRTRYSALKRRVEGWGPSLMGVYDVDGLKCEREKVLQNPFSLVQLLVELKDQNKFLKYEVEDLKQKLEDASGDMKILREELNKKNTDCFQEYLSPNFVPFSEKEALVKQLEVQKIKCMQLTQDLEAVLDEKEELITSRDQYIHKYERLNQQMNYILRGDQQKHVDIDGVLMENKYLQERIKQAEEEKAVTASALAKCRALLEKKRTKGGMRSTIASGLAISAKQVEQLLQSSPFLDLTSKSSNVAEFRNLVITLLENLSDKSIALSHQKKTNKILGNRVSELEERIKSLEVSNVCHHADPSKFSFLMHSSKAEELHLPSKPVHESTLDSSINSIEKADGLAQNILDDQSLRSDDQFSVSESSTDIRTNSGFSDLDILPTKDYSSAGLFDRQGSMSSCSHYSDSKISSESFSPVHDSRVLHSDSEVTPKKFLNSSLARSVTGDRHEWSSLDVEDLPPKLQKFVASALAEVEKSSENDTVVKSPLHKQKSSLASALKYDPGC</sequence>
<accession>A0AAV2AA90</accession>
<dbReference type="PANTHER" id="PTHR21682:SF2">
    <property type="entry name" value="COILED-COIL DOMAIN-CONTAINING PROTEIN 149"/>
    <property type="match status" value="1"/>
</dbReference>
<evidence type="ECO:0000256" key="3">
    <source>
        <dbReference type="SAM" id="Coils"/>
    </source>
</evidence>
<proteinExistence type="inferred from homology"/>
<comment type="caution">
    <text evidence="4">The sequence shown here is derived from an EMBL/GenBank/DDBJ whole genome shotgun (WGS) entry which is preliminary data.</text>
</comment>
<evidence type="ECO:0000313" key="4">
    <source>
        <dbReference type="EMBL" id="CAL1280873.1"/>
    </source>
</evidence>
<keyword evidence="2 3" id="KW-0175">Coiled coil</keyword>
<dbReference type="AlphaFoldDB" id="A0AAV2AA90"/>
<keyword evidence="5" id="KW-1185">Reference proteome</keyword>
<dbReference type="InterPro" id="IPR019179">
    <property type="entry name" value="CC149"/>
</dbReference>
<evidence type="ECO:0000256" key="1">
    <source>
        <dbReference type="ARBA" id="ARBA00005872"/>
    </source>
</evidence>
<evidence type="ECO:0008006" key="6">
    <source>
        <dbReference type="Google" id="ProtNLM"/>
    </source>
</evidence>
<evidence type="ECO:0000256" key="2">
    <source>
        <dbReference type="ARBA" id="ARBA00023054"/>
    </source>
</evidence>
<dbReference type="PANTHER" id="PTHR21682">
    <property type="entry name" value="COILED-COIL DOMAIN-CONTAINING PROTEIN 149"/>
    <property type="match status" value="1"/>
</dbReference>
<feature type="coiled-coil region" evidence="3">
    <location>
        <begin position="112"/>
        <end position="153"/>
    </location>
</feature>
<organism evidence="4 5">
    <name type="scientific">Larinioides sclopetarius</name>
    <dbReference type="NCBI Taxonomy" id="280406"/>
    <lineage>
        <taxon>Eukaryota</taxon>
        <taxon>Metazoa</taxon>
        <taxon>Ecdysozoa</taxon>
        <taxon>Arthropoda</taxon>
        <taxon>Chelicerata</taxon>
        <taxon>Arachnida</taxon>
        <taxon>Araneae</taxon>
        <taxon>Araneomorphae</taxon>
        <taxon>Entelegynae</taxon>
        <taxon>Araneoidea</taxon>
        <taxon>Araneidae</taxon>
        <taxon>Larinioides</taxon>
    </lineage>
</organism>
<dbReference type="Pfam" id="PF09789">
    <property type="entry name" value="CC149"/>
    <property type="match status" value="1"/>
</dbReference>
<reference evidence="4 5" key="1">
    <citation type="submission" date="2024-04" db="EMBL/GenBank/DDBJ databases">
        <authorList>
            <person name="Rising A."/>
            <person name="Reimegard J."/>
            <person name="Sonavane S."/>
            <person name="Akerstrom W."/>
            <person name="Nylinder S."/>
            <person name="Hedman E."/>
            <person name="Kallberg Y."/>
        </authorList>
    </citation>
    <scope>NUCLEOTIDE SEQUENCE [LARGE SCALE GENOMIC DNA]</scope>
</reference>
<evidence type="ECO:0000313" key="5">
    <source>
        <dbReference type="Proteomes" id="UP001497382"/>
    </source>
</evidence>
<dbReference type="Proteomes" id="UP001497382">
    <property type="component" value="Unassembled WGS sequence"/>
</dbReference>
<comment type="similarity">
    <text evidence="1">Belongs to the CCDC149 family.</text>
</comment>
<protein>
    <recommendedName>
        <fullName evidence="6">Coiled-coil domain-containing protein 149</fullName>
    </recommendedName>
</protein>